<dbReference type="EMBL" id="CP003923">
    <property type="protein sequence ID" value="AIC94445.1"/>
    <property type="molecule type" value="Genomic_DNA"/>
</dbReference>
<evidence type="ECO:0000313" key="1">
    <source>
        <dbReference type="EMBL" id="AIC94445.1"/>
    </source>
</evidence>
<protein>
    <submittedName>
        <fullName evidence="1">Uncharacterized protein</fullName>
    </submittedName>
</protein>
<evidence type="ECO:0000313" key="2">
    <source>
        <dbReference type="Proteomes" id="UP000027142"/>
    </source>
</evidence>
<dbReference type="PATRIC" id="fig|1246626.3.peg.1865"/>
<organism evidence="1 2">
    <name type="scientific">Shouchella lehensis G1</name>
    <dbReference type="NCBI Taxonomy" id="1246626"/>
    <lineage>
        <taxon>Bacteria</taxon>
        <taxon>Bacillati</taxon>
        <taxon>Bacillota</taxon>
        <taxon>Bacilli</taxon>
        <taxon>Bacillales</taxon>
        <taxon>Bacillaceae</taxon>
        <taxon>Shouchella</taxon>
    </lineage>
</organism>
<name>A0A060LXF0_9BACI</name>
<reference evidence="1 2" key="1">
    <citation type="journal article" date="2014" name="Gene">
        <title>A comparative genomic analysis of the alkalitolerant soil bacterium Bacillus lehensis G1.</title>
        <authorList>
            <person name="Noor Y.M."/>
            <person name="Samsulrizal N.H."/>
            <person name="Jema'on N.A."/>
            <person name="Low K.O."/>
            <person name="Ramli A.N."/>
            <person name="Alias N.I."/>
            <person name="Damis S.I."/>
            <person name="Fuzi S.F."/>
            <person name="Isa M.N."/>
            <person name="Murad A.M."/>
            <person name="Raih M.F."/>
            <person name="Bakar F.D."/>
            <person name="Najimudin N."/>
            <person name="Mahadi N.M."/>
            <person name="Illias R.M."/>
        </authorList>
    </citation>
    <scope>NUCLEOTIDE SEQUENCE [LARGE SCALE GENOMIC DNA]</scope>
    <source>
        <strain evidence="1 2">G1</strain>
    </source>
</reference>
<dbReference type="KEGG" id="ble:BleG1_1867"/>
<dbReference type="HOGENOM" id="CLU_3212476_0_0_9"/>
<proteinExistence type="predicted"/>
<keyword evidence="2" id="KW-1185">Reference proteome</keyword>
<sequence>MEQTNKESLFLLIKDFEKKLNRPLKRAEITLLKSMLSKKTKSQN</sequence>
<dbReference type="Proteomes" id="UP000027142">
    <property type="component" value="Chromosome"/>
</dbReference>
<dbReference type="AlphaFoldDB" id="A0A060LXF0"/>
<gene>
    <name evidence="1" type="ORF">BleG1_1867</name>
</gene>
<accession>A0A060LXF0</accession>